<dbReference type="SUPFAM" id="SSF54556">
    <property type="entry name" value="Chitinase insertion domain"/>
    <property type="match status" value="1"/>
</dbReference>
<dbReference type="SMART" id="SM00495">
    <property type="entry name" value="ChtBD3"/>
    <property type="match status" value="1"/>
</dbReference>
<dbReference type="InterPro" id="IPR001579">
    <property type="entry name" value="Glyco_hydro_18_chit_AS"/>
</dbReference>
<dbReference type="Proteomes" id="UP000553776">
    <property type="component" value="Unassembled WGS sequence"/>
</dbReference>
<comment type="catalytic activity">
    <reaction evidence="1">
        <text>Random endo-hydrolysis of N-acetyl-beta-D-glucosaminide (1-&gt;4)-beta-linkages in chitin and chitodextrins.</text>
        <dbReference type="EC" id="3.2.1.14"/>
    </reaction>
</comment>
<evidence type="ECO:0000259" key="10">
    <source>
        <dbReference type="PROSITE" id="PS50853"/>
    </source>
</evidence>
<dbReference type="InterPro" id="IPR003610">
    <property type="entry name" value="CBM5/12"/>
</dbReference>
<dbReference type="InterPro" id="IPR017853">
    <property type="entry name" value="GH"/>
</dbReference>
<dbReference type="GO" id="GO:0008843">
    <property type="term" value="F:endochitinase activity"/>
    <property type="evidence" value="ECO:0007669"/>
    <property type="project" value="UniProtKB-EC"/>
</dbReference>
<dbReference type="PANTHER" id="PTHR11177:SF317">
    <property type="entry name" value="CHITINASE 12-RELATED"/>
    <property type="match status" value="1"/>
</dbReference>
<dbReference type="InterPro" id="IPR013783">
    <property type="entry name" value="Ig-like_fold"/>
</dbReference>
<reference evidence="12 13" key="1">
    <citation type="submission" date="2020-08" db="EMBL/GenBank/DDBJ databases">
        <title>Cohnella phylogeny.</title>
        <authorList>
            <person name="Dunlap C."/>
        </authorList>
    </citation>
    <scope>NUCLEOTIDE SEQUENCE [LARGE SCALE GENOMIC DNA]</scope>
    <source>
        <strain evidence="12 13">DSM 25239</strain>
    </source>
</reference>
<evidence type="ECO:0000256" key="5">
    <source>
        <dbReference type="ARBA" id="ARBA00023024"/>
    </source>
</evidence>
<evidence type="ECO:0000256" key="6">
    <source>
        <dbReference type="ARBA" id="ARBA00023277"/>
    </source>
</evidence>
<keyword evidence="6" id="KW-0119">Carbohydrate metabolism</keyword>
<evidence type="ECO:0000256" key="3">
    <source>
        <dbReference type="ARBA" id="ARBA00012729"/>
    </source>
</evidence>
<evidence type="ECO:0000256" key="4">
    <source>
        <dbReference type="ARBA" id="ARBA00022801"/>
    </source>
</evidence>
<evidence type="ECO:0000256" key="7">
    <source>
        <dbReference type="ARBA" id="ARBA00023295"/>
    </source>
</evidence>
<evidence type="ECO:0000259" key="11">
    <source>
        <dbReference type="PROSITE" id="PS51910"/>
    </source>
</evidence>
<feature type="domain" description="GH18" evidence="11">
    <location>
        <begin position="41"/>
        <end position="449"/>
    </location>
</feature>
<dbReference type="GO" id="GO:0000272">
    <property type="term" value="P:polysaccharide catabolic process"/>
    <property type="evidence" value="ECO:0007669"/>
    <property type="project" value="UniProtKB-KW"/>
</dbReference>
<comment type="caution">
    <text evidence="12">The sequence shown here is derived from an EMBL/GenBank/DDBJ whole genome shotgun (WGS) entry which is preliminary data.</text>
</comment>
<dbReference type="GO" id="GO:0006032">
    <property type="term" value="P:chitin catabolic process"/>
    <property type="evidence" value="ECO:0007669"/>
    <property type="project" value="UniProtKB-KW"/>
</dbReference>
<dbReference type="InterPro" id="IPR050314">
    <property type="entry name" value="Glycosyl_Hydrlase_18"/>
</dbReference>
<dbReference type="RefSeq" id="WP_185134083.1">
    <property type="nucleotide sequence ID" value="NZ_JACJVR010000004.1"/>
</dbReference>
<proteinExistence type="inferred from homology"/>
<evidence type="ECO:0000256" key="9">
    <source>
        <dbReference type="RuleBase" id="RU000489"/>
    </source>
</evidence>
<dbReference type="InterPro" id="IPR003961">
    <property type="entry name" value="FN3_dom"/>
</dbReference>
<dbReference type="FunFam" id="3.20.20.80:FF:000153">
    <property type="entry name" value="Chitinase A1"/>
    <property type="match status" value="1"/>
</dbReference>
<dbReference type="InterPro" id="IPR036116">
    <property type="entry name" value="FN3_sf"/>
</dbReference>
<dbReference type="InterPro" id="IPR011583">
    <property type="entry name" value="Chitinase_II/V-like_cat"/>
</dbReference>
<dbReference type="InterPro" id="IPR001223">
    <property type="entry name" value="Glyco_hydro18_cat"/>
</dbReference>
<dbReference type="PROSITE" id="PS51910">
    <property type="entry name" value="GH18_2"/>
    <property type="match status" value="1"/>
</dbReference>
<gene>
    <name evidence="12" type="ORF">H7B90_01415</name>
</gene>
<dbReference type="InterPro" id="IPR036573">
    <property type="entry name" value="CBM_sf_5/12"/>
</dbReference>
<dbReference type="Gene3D" id="2.10.10.20">
    <property type="entry name" value="Carbohydrate-binding module superfamily 5/12"/>
    <property type="match status" value="1"/>
</dbReference>
<organism evidence="12 13">
    <name type="scientific">Cohnella xylanilytica</name>
    <dbReference type="NCBI Taxonomy" id="557555"/>
    <lineage>
        <taxon>Bacteria</taxon>
        <taxon>Bacillati</taxon>
        <taxon>Bacillota</taxon>
        <taxon>Bacilli</taxon>
        <taxon>Bacillales</taxon>
        <taxon>Paenibacillaceae</taxon>
        <taxon>Cohnella</taxon>
    </lineage>
</organism>
<protein>
    <recommendedName>
        <fullName evidence="3">chitinase</fullName>
        <ecNumber evidence="3">3.2.1.14</ecNumber>
    </recommendedName>
</protein>
<dbReference type="CDD" id="cd06548">
    <property type="entry name" value="GH18_chitinase"/>
    <property type="match status" value="1"/>
</dbReference>
<dbReference type="Pfam" id="PF02839">
    <property type="entry name" value="CBM_5_12"/>
    <property type="match status" value="1"/>
</dbReference>
<keyword evidence="7 9" id="KW-0326">Glycosidase</keyword>
<dbReference type="InterPro" id="IPR029070">
    <property type="entry name" value="Chitinase_insertion_sf"/>
</dbReference>
<dbReference type="Gene3D" id="3.20.20.80">
    <property type="entry name" value="Glycosidases"/>
    <property type="match status" value="1"/>
</dbReference>
<evidence type="ECO:0000256" key="8">
    <source>
        <dbReference type="ARBA" id="ARBA00023326"/>
    </source>
</evidence>
<dbReference type="SMART" id="SM00060">
    <property type="entry name" value="FN3"/>
    <property type="match status" value="2"/>
</dbReference>
<dbReference type="GO" id="GO:0030246">
    <property type="term" value="F:carbohydrate binding"/>
    <property type="evidence" value="ECO:0007669"/>
    <property type="project" value="InterPro"/>
</dbReference>
<dbReference type="SUPFAM" id="SSF49265">
    <property type="entry name" value="Fibronectin type III"/>
    <property type="match status" value="1"/>
</dbReference>
<keyword evidence="4 9" id="KW-0378">Hydrolase</keyword>
<dbReference type="GO" id="GO:0005576">
    <property type="term" value="C:extracellular region"/>
    <property type="evidence" value="ECO:0007669"/>
    <property type="project" value="InterPro"/>
</dbReference>
<keyword evidence="13" id="KW-1185">Reference proteome</keyword>
<dbReference type="CDD" id="cd12214">
    <property type="entry name" value="ChiA1_BD"/>
    <property type="match status" value="1"/>
</dbReference>
<dbReference type="PANTHER" id="PTHR11177">
    <property type="entry name" value="CHITINASE"/>
    <property type="match status" value="1"/>
</dbReference>
<dbReference type="Pfam" id="PF00041">
    <property type="entry name" value="fn3"/>
    <property type="match status" value="2"/>
</dbReference>
<name>A0A841TVZ7_9BACL</name>
<evidence type="ECO:0000313" key="12">
    <source>
        <dbReference type="EMBL" id="MBB6690050.1"/>
    </source>
</evidence>
<dbReference type="AlphaFoldDB" id="A0A841TVZ7"/>
<dbReference type="PROSITE" id="PS01095">
    <property type="entry name" value="GH18_1"/>
    <property type="match status" value="1"/>
</dbReference>
<dbReference type="SUPFAM" id="SSF51445">
    <property type="entry name" value="(Trans)glycosidases"/>
    <property type="match status" value="1"/>
</dbReference>
<dbReference type="SUPFAM" id="SSF51055">
    <property type="entry name" value="Carbohydrate binding domain"/>
    <property type="match status" value="1"/>
</dbReference>
<accession>A0A841TVZ7</accession>
<dbReference type="Pfam" id="PF00704">
    <property type="entry name" value="Glyco_hydro_18"/>
    <property type="match status" value="1"/>
</dbReference>
<dbReference type="EC" id="3.2.1.14" evidence="3"/>
<dbReference type="Gene3D" id="3.10.50.10">
    <property type="match status" value="1"/>
</dbReference>
<evidence type="ECO:0000256" key="2">
    <source>
        <dbReference type="ARBA" id="ARBA00009121"/>
    </source>
</evidence>
<dbReference type="CDD" id="cd00063">
    <property type="entry name" value="FN3"/>
    <property type="match status" value="2"/>
</dbReference>
<evidence type="ECO:0000256" key="1">
    <source>
        <dbReference type="ARBA" id="ARBA00000822"/>
    </source>
</evidence>
<feature type="domain" description="Fibronectin type-III" evidence="10">
    <location>
        <begin position="552"/>
        <end position="636"/>
    </location>
</feature>
<sequence>MAKRGTVMHKANIVALAVGLILSMFASLSVAPQKAEAASAYKIIGYYPAWAAYGRNYQVEDMDVSKVTHINYAFADICWNGIHGNPDPASPNPQTWSCQDEVGTINVPNGTIVLGDPWIDAQKSHAGDTWDKPIKGNIGALIKLKAANPHLKTIISVGGWSWSNRFSDVTASAATRETFANSAVDFLRKYQFDGVDLDWEYPVAGGLPGNSYRAEDKHNYTLLLQTIRQKLDAAGAADGKQYLLTIASGASPQYANNTELSQIAAIVDWINIMTYDFNGGWQNISAHNAPLYYDPAAGAAGVPNAAAFNDDAGVQGHLNAGVPASKLVLGVPFYGRGWSGCAPAGNGQYQSCTGMPAGTWEAGVFDFSDLQARFINLNGYTRYWNDTAKVPYLYNPSGGVYITYDDAESIGYKASYIKTKNLAGAMFWEFSGDRNKTLLNKLAGDLASPGGGDTAPPSIPGNLRSTGKTANSVSLAWDASTDNVGVAGYTVSYGSSNVNATGTSATIGGLTANTSYTFTVKARDAAGNVSAASAPLTVTTNAPAGDTTAPSAPTNLAVTSKTSSSVSLSWSASTDNVGVAGYTVSYGSSTANVTGTSATIGGLAANTSYTFTVKAYDAAGNVSAASAPLTATTDPGSGAAAWAPNVAYKVGDLASYGGKTYSCLQAHTSLVGWEPPIVPALWTLK</sequence>
<dbReference type="Gene3D" id="2.60.40.10">
    <property type="entry name" value="Immunoglobulins"/>
    <property type="match status" value="2"/>
</dbReference>
<feature type="domain" description="Fibronectin type-III" evidence="10">
    <location>
        <begin position="459"/>
        <end position="543"/>
    </location>
</feature>
<dbReference type="SMART" id="SM00636">
    <property type="entry name" value="Glyco_18"/>
    <property type="match status" value="1"/>
</dbReference>
<dbReference type="GO" id="GO:0008061">
    <property type="term" value="F:chitin binding"/>
    <property type="evidence" value="ECO:0007669"/>
    <property type="project" value="InterPro"/>
</dbReference>
<keyword evidence="5" id="KW-0146">Chitin degradation</keyword>
<comment type="similarity">
    <text evidence="2">Belongs to the glycosyl hydrolase 18 family. Chitinase class II subfamily.</text>
</comment>
<dbReference type="EMBL" id="JACJVR010000004">
    <property type="protein sequence ID" value="MBB6690050.1"/>
    <property type="molecule type" value="Genomic_DNA"/>
</dbReference>
<evidence type="ECO:0000313" key="13">
    <source>
        <dbReference type="Proteomes" id="UP000553776"/>
    </source>
</evidence>
<dbReference type="PROSITE" id="PS50853">
    <property type="entry name" value="FN3"/>
    <property type="match status" value="2"/>
</dbReference>
<keyword evidence="8" id="KW-0624">Polysaccharide degradation</keyword>